<reference evidence="2 3" key="1">
    <citation type="submission" date="2019-06" db="EMBL/GenBank/DDBJ databases">
        <title>Description of Kitasatospora acidophila sp. nov. isolated from pine grove soil, and reclassification of Streptomyces novaecaesareae to Kitasatospora novaeceasareae comb. nov.</title>
        <authorList>
            <person name="Kim M.J."/>
        </authorList>
    </citation>
    <scope>NUCLEOTIDE SEQUENCE [LARGE SCALE GENOMIC DNA]</scope>
    <source>
        <strain evidence="2 3">MMS16-CNU292</strain>
    </source>
</reference>
<evidence type="ECO:0000313" key="3">
    <source>
        <dbReference type="Proteomes" id="UP000319103"/>
    </source>
</evidence>
<name>A0A540WBP2_9ACTN</name>
<protein>
    <recommendedName>
        <fullName evidence="4">DUF2191 domain-containing protein</fullName>
    </recommendedName>
</protein>
<dbReference type="RefSeq" id="WP_141636881.1">
    <property type="nucleotide sequence ID" value="NZ_VIGB01000003.1"/>
</dbReference>
<dbReference type="OrthoDB" id="4330406at2"/>
<feature type="region of interest" description="Disordered" evidence="1">
    <location>
        <begin position="42"/>
        <end position="69"/>
    </location>
</feature>
<comment type="caution">
    <text evidence="2">The sequence shown here is derived from an EMBL/GenBank/DDBJ whole genome shotgun (WGS) entry which is preliminary data.</text>
</comment>
<accession>A0A540WBP2</accession>
<dbReference type="Proteomes" id="UP000319103">
    <property type="component" value="Unassembled WGS sequence"/>
</dbReference>
<dbReference type="AlphaFoldDB" id="A0A540WBP2"/>
<organism evidence="2 3">
    <name type="scientific">Kitasatospora acidiphila</name>
    <dbReference type="NCBI Taxonomy" id="2567942"/>
    <lineage>
        <taxon>Bacteria</taxon>
        <taxon>Bacillati</taxon>
        <taxon>Actinomycetota</taxon>
        <taxon>Actinomycetes</taxon>
        <taxon>Kitasatosporales</taxon>
        <taxon>Streptomycetaceae</taxon>
        <taxon>Kitasatospora</taxon>
    </lineage>
</organism>
<keyword evidence="3" id="KW-1185">Reference proteome</keyword>
<sequence length="69" mass="7483">MPKPKVTVSLDADLAIDVMMLSGAGNPQDAVELIVRDYLARSRRTEARTGEADDAGRLTHERRSDAESG</sequence>
<evidence type="ECO:0000313" key="2">
    <source>
        <dbReference type="EMBL" id="TQF06455.1"/>
    </source>
</evidence>
<gene>
    <name evidence="2" type="ORF">E6W39_34975</name>
</gene>
<evidence type="ECO:0000256" key="1">
    <source>
        <dbReference type="SAM" id="MobiDB-lite"/>
    </source>
</evidence>
<dbReference type="EMBL" id="VIGB01000003">
    <property type="protein sequence ID" value="TQF06455.1"/>
    <property type="molecule type" value="Genomic_DNA"/>
</dbReference>
<evidence type="ECO:0008006" key="4">
    <source>
        <dbReference type="Google" id="ProtNLM"/>
    </source>
</evidence>
<proteinExistence type="predicted"/>